<dbReference type="PROSITE" id="PS00839">
    <property type="entry name" value="SUMT_1"/>
    <property type="match status" value="1"/>
</dbReference>
<evidence type="ECO:0000256" key="3">
    <source>
        <dbReference type="ARBA" id="ARBA00022573"/>
    </source>
</evidence>
<proteinExistence type="inferred from homology"/>
<dbReference type="PANTHER" id="PTHR45790">
    <property type="entry name" value="SIROHEME SYNTHASE-RELATED"/>
    <property type="match status" value="1"/>
</dbReference>
<dbReference type="CDD" id="cd11641">
    <property type="entry name" value="Precorrin-4_C11-MT"/>
    <property type="match status" value="1"/>
</dbReference>
<keyword evidence="6" id="KW-0949">S-adenosyl-L-methionine</keyword>
<evidence type="ECO:0000256" key="2">
    <source>
        <dbReference type="ARBA" id="ARBA00005879"/>
    </source>
</evidence>
<dbReference type="SUPFAM" id="SSF53790">
    <property type="entry name" value="Tetrapyrrole methylase"/>
    <property type="match status" value="1"/>
</dbReference>
<dbReference type="Gene3D" id="3.30.950.10">
    <property type="entry name" value="Methyltransferase, Cobalt-precorrin-4 Transmethylase, Domain 2"/>
    <property type="match status" value="1"/>
</dbReference>
<dbReference type="InterPro" id="IPR014776">
    <property type="entry name" value="4pyrrole_Mease_sub2"/>
</dbReference>
<comment type="pathway">
    <text evidence="1">Cofactor biosynthesis; adenosylcobalamin biosynthesis.</text>
</comment>
<dbReference type="PROSITE" id="PS00840">
    <property type="entry name" value="SUMT_2"/>
    <property type="match status" value="1"/>
</dbReference>
<evidence type="ECO:0000256" key="6">
    <source>
        <dbReference type="ARBA" id="ARBA00022691"/>
    </source>
</evidence>
<dbReference type="InterPro" id="IPR006362">
    <property type="entry name" value="Cbl_synth_CobM/CibF"/>
</dbReference>
<dbReference type="AlphaFoldDB" id="A0A923HI24"/>
<dbReference type="InterPro" id="IPR014777">
    <property type="entry name" value="4pyrrole_Mease_sub1"/>
</dbReference>
<dbReference type="Pfam" id="PF00590">
    <property type="entry name" value="TP_methylase"/>
    <property type="match status" value="1"/>
</dbReference>
<comment type="caution">
    <text evidence="10">The sequence shown here is derived from an EMBL/GenBank/DDBJ whole genome shotgun (WGS) entry which is preliminary data.</text>
</comment>
<dbReference type="EC" id="2.1.1.133" evidence="10"/>
<reference evidence="10" key="1">
    <citation type="submission" date="2020-08" db="EMBL/GenBank/DDBJ databases">
        <title>Novel species isolated from subtropical streams in China.</title>
        <authorList>
            <person name="Lu H."/>
        </authorList>
    </citation>
    <scope>NUCLEOTIDE SEQUENCE</scope>
    <source>
        <strain evidence="10">KACC 12607</strain>
    </source>
</reference>
<dbReference type="GO" id="GO:0032259">
    <property type="term" value="P:methylation"/>
    <property type="evidence" value="ECO:0007669"/>
    <property type="project" value="UniProtKB-KW"/>
</dbReference>
<keyword evidence="3" id="KW-0169">Cobalamin biosynthesis</keyword>
<dbReference type="GO" id="GO:0009236">
    <property type="term" value="P:cobalamin biosynthetic process"/>
    <property type="evidence" value="ECO:0007669"/>
    <property type="project" value="UniProtKB-KW"/>
</dbReference>
<feature type="compositionally biased region" description="Low complexity" evidence="8">
    <location>
        <begin position="271"/>
        <end position="288"/>
    </location>
</feature>
<evidence type="ECO:0000256" key="1">
    <source>
        <dbReference type="ARBA" id="ARBA00004953"/>
    </source>
</evidence>
<keyword evidence="11" id="KW-1185">Reference proteome</keyword>
<feature type="region of interest" description="Disordered" evidence="8">
    <location>
        <begin position="269"/>
        <end position="294"/>
    </location>
</feature>
<dbReference type="Proteomes" id="UP000634011">
    <property type="component" value="Unassembled WGS sequence"/>
</dbReference>
<accession>A0A923HI24</accession>
<dbReference type="Gene3D" id="3.40.1010.10">
    <property type="entry name" value="Cobalt-precorrin-4 Transmethylase, Domain 1"/>
    <property type="match status" value="1"/>
</dbReference>
<evidence type="ECO:0000313" key="10">
    <source>
        <dbReference type="EMBL" id="MBC3861154.1"/>
    </source>
</evidence>
<dbReference type="EMBL" id="JACOFV010000002">
    <property type="protein sequence ID" value="MBC3861154.1"/>
    <property type="molecule type" value="Genomic_DNA"/>
</dbReference>
<organism evidence="10 11">
    <name type="scientific">Undibacterium jejuense</name>
    <dbReference type="NCBI Taxonomy" id="1344949"/>
    <lineage>
        <taxon>Bacteria</taxon>
        <taxon>Pseudomonadati</taxon>
        <taxon>Pseudomonadota</taxon>
        <taxon>Betaproteobacteria</taxon>
        <taxon>Burkholderiales</taxon>
        <taxon>Oxalobacteraceae</taxon>
        <taxon>Undibacterium</taxon>
    </lineage>
</organism>
<dbReference type="PANTHER" id="PTHR45790:SF4">
    <property type="entry name" value="COBALT-PRECORRIN-4 C(11)-METHYLTRANSFERASE"/>
    <property type="match status" value="1"/>
</dbReference>
<evidence type="ECO:0000313" key="11">
    <source>
        <dbReference type="Proteomes" id="UP000634011"/>
    </source>
</evidence>
<dbReference type="GO" id="GO:0046026">
    <property type="term" value="F:precorrin-4 C11-methyltransferase activity"/>
    <property type="evidence" value="ECO:0007669"/>
    <property type="project" value="UniProtKB-EC"/>
</dbReference>
<dbReference type="InterPro" id="IPR050161">
    <property type="entry name" value="Siro_Cobalamin_biosynth"/>
</dbReference>
<evidence type="ECO:0000256" key="7">
    <source>
        <dbReference type="RuleBase" id="RU003960"/>
    </source>
</evidence>
<name>A0A923HI24_9BURK</name>
<evidence type="ECO:0000256" key="4">
    <source>
        <dbReference type="ARBA" id="ARBA00022603"/>
    </source>
</evidence>
<evidence type="ECO:0000256" key="5">
    <source>
        <dbReference type="ARBA" id="ARBA00022679"/>
    </source>
</evidence>
<dbReference type="InterPro" id="IPR003043">
    <property type="entry name" value="Uropor_MeTrfase_CS"/>
</dbReference>
<keyword evidence="4 7" id="KW-0489">Methyltransferase</keyword>
<evidence type="ECO:0000259" key="9">
    <source>
        <dbReference type="Pfam" id="PF00590"/>
    </source>
</evidence>
<dbReference type="InterPro" id="IPR035996">
    <property type="entry name" value="4pyrrol_Methylase_sf"/>
</dbReference>
<evidence type="ECO:0000256" key="8">
    <source>
        <dbReference type="SAM" id="MobiDB-lite"/>
    </source>
</evidence>
<dbReference type="NCBIfam" id="TIGR01465">
    <property type="entry name" value="cobM_cbiF"/>
    <property type="match status" value="1"/>
</dbReference>
<protein>
    <submittedName>
        <fullName evidence="10">Precorrin-4 C(11)-methyltransferase</fullName>
        <ecNumber evidence="10">2.1.1.133</ecNumber>
    </submittedName>
</protein>
<gene>
    <name evidence="10" type="primary">cobM</name>
    <name evidence="10" type="ORF">H8K32_03500</name>
</gene>
<dbReference type="RefSeq" id="WP_186911091.1">
    <property type="nucleotide sequence ID" value="NZ_JACOFV010000002.1"/>
</dbReference>
<keyword evidence="5 7" id="KW-0808">Transferase</keyword>
<feature type="domain" description="Tetrapyrrole methylase" evidence="9">
    <location>
        <begin position="12"/>
        <end position="219"/>
    </location>
</feature>
<dbReference type="InterPro" id="IPR000878">
    <property type="entry name" value="4pyrrol_Mease"/>
</dbReference>
<comment type="similarity">
    <text evidence="2 7">Belongs to the precorrin methyltransferase family.</text>
</comment>
<sequence length="294" mass="31085">MKQIETTDKPGTVWFVGAGPGDPDLLTVKGRDLIARAGAILFAGSLVNEAATRWAPPGCVIADSKEMTLEQMATWLIAQAHQHQTVIRLQTGDPGLYGALIEVVQPLDAAGIAVQVVPGVSSAMASAAAAVESLTLPEITQTVILTRVEGRTPMPEGESLEELASHHTTLCIFLSITLLGRVTASLIAAGWSPDAPILVVHKASWPEQEKIIRGTISTIQQLCREAKVASQAMIIASPTLGARQWTTLIKSKLYDASFTHRFRRASVTATTNADAAPSSPDANSAATPHSIESL</sequence>